<dbReference type="EMBL" id="LECT01000025">
    <property type="protein sequence ID" value="KLU04824.1"/>
    <property type="molecule type" value="Genomic_DNA"/>
</dbReference>
<dbReference type="AlphaFoldDB" id="A0A0J1EH05"/>
<evidence type="ECO:0000313" key="4">
    <source>
        <dbReference type="Proteomes" id="UP000036367"/>
    </source>
</evidence>
<keyword evidence="1" id="KW-0472">Membrane</keyword>
<protein>
    <recommendedName>
        <fullName evidence="2">TadE-like domain-containing protein</fullName>
    </recommendedName>
</protein>
<accession>A0A0J1EH05</accession>
<evidence type="ECO:0000313" key="3">
    <source>
        <dbReference type="EMBL" id="KLU04824.1"/>
    </source>
</evidence>
<sequence length="149" mass="16752">MRWIHRRRGKIGDAPGQRAGATATEFAIVLPMFLLLVFACCDFARVIQFRQLVANAARVGATRAALNRFTEATEADWRSDVVDVMREELSNLASVDPADSVIGVSFRELPSGVRVVETEVTVPFRTVVQWPALPKEIQVHHHAEFHQFR</sequence>
<dbReference type="InterPro" id="IPR012495">
    <property type="entry name" value="TadE-like_dom"/>
</dbReference>
<evidence type="ECO:0000256" key="1">
    <source>
        <dbReference type="SAM" id="Phobius"/>
    </source>
</evidence>
<name>A0A0J1EH05_RHOIS</name>
<dbReference type="Pfam" id="PF07811">
    <property type="entry name" value="TadE"/>
    <property type="match status" value="1"/>
</dbReference>
<feature type="domain" description="TadE-like" evidence="2">
    <location>
        <begin position="20"/>
        <end position="61"/>
    </location>
</feature>
<dbReference type="STRING" id="595434.RISK_003092"/>
<feature type="transmembrane region" description="Helical" evidence="1">
    <location>
        <begin position="21"/>
        <end position="39"/>
    </location>
</feature>
<proteinExistence type="predicted"/>
<dbReference type="Proteomes" id="UP000036367">
    <property type="component" value="Unassembled WGS sequence"/>
</dbReference>
<comment type="caution">
    <text evidence="3">The sequence shown here is derived from an EMBL/GenBank/DDBJ whole genome shotgun (WGS) entry which is preliminary data.</text>
</comment>
<dbReference type="PATRIC" id="fig|595434.4.peg.2948"/>
<keyword evidence="1" id="KW-0812">Transmembrane</keyword>
<organism evidence="3 4">
    <name type="scientific">Rhodopirellula islandica</name>
    <dbReference type="NCBI Taxonomy" id="595434"/>
    <lineage>
        <taxon>Bacteria</taxon>
        <taxon>Pseudomonadati</taxon>
        <taxon>Planctomycetota</taxon>
        <taxon>Planctomycetia</taxon>
        <taxon>Pirellulales</taxon>
        <taxon>Pirellulaceae</taxon>
        <taxon>Rhodopirellula</taxon>
    </lineage>
</organism>
<evidence type="ECO:0000259" key="2">
    <source>
        <dbReference type="Pfam" id="PF07811"/>
    </source>
</evidence>
<gene>
    <name evidence="3" type="ORF">RISK_003092</name>
</gene>
<keyword evidence="1" id="KW-1133">Transmembrane helix</keyword>
<reference evidence="3" key="1">
    <citation type="submission" date="2015-05" db="EMBL/GenBank/DDBJ databases">
        <title>Permanent draft genome of Rhodopirellula islandicus K833.</title>
        <authorList>
            <person name="Kizina J."/>
            <person name="Richter M."/>
            <person name="Glockner F.O."/>
            <person name="Harder J."/>
        </authorList>
    </citation>
    <scope>NUCLEOTIDE SEQUENCE [LARGE SCALE GENOMIC DNA]</scope>
    <source>
        <strain evidence="3">K833</strain>
    </source>
</reference>
<keyword evidence="4" id="KW-1185">Reference proteome</keyword>